<dbReference type="RefSeq" id="WP_089957172.1">
    <property type="nucleotide sequence ID" value="NZ_FNAV01000004.1"/>
</dbReference>
<dbReference type="GO" id="GO:0006046">
    <property type="term" value="P:N-acetylglucosamine catabolic process"/>
    <property type="evidence" value="ECO:0007669"/>
    <property type="project" value="TreeGrafter"/>
</dbReference>
<evidence type="ECO:0000313" key="3">
    <source>
        <dbReference type="EMBL" id="SDE48732.1"/>
    </source>
</evidence>
<dbReference type="NCBIfam" id="NF011990">
    <property type="entry name" value="PRK15446.2-6"/>
    <property type="match status" value="1"/>
</dbReference>
<accession>A0A1G7DB10</accession>
<proteinExistence type="inferred from homology"/>
<dbReference type="GO" id="GO:0008448">
    <property type="term" value="F:N-acetylglucosamine-6-phosphate deacetylase activity"/>
    <property type="evidence" value="ECO:0007669"/>
    <property type="project" value="TreeGrafter"/>
</dbReference>
<gene>
    <name evidence="3" type="ORF">SAMN04488105_104108</name>
</gene>
<evidence type="ECO:0000313" key="4">
    <source>
        <dbReference type="Proteomes" id="UP000198994"/>
    </source>
</evidence>
<dbReference type="SUPFAM" id="SSF51556">
    <property type="entry name" value="Metallo-dependent hydrolases"/>
    <property type="match status" value="1"/>
</dbReference>
<dbReference type="AlphaFoldDB" id="A0A1G7DB10"/>
<evidence type="ECO:0000256" key="2">
    <source>
        <dbReference type="ARBA" id="ARBA00022801"/>
    </source>
</evidence>
<dbReference type="NCBIfam" id="NF011987">
    <property type="entry name" value="PRK15446.2-3"/>
    <property type="match status" value="1"/>
</dbReference>
<evidence type="ECO:0000256" key="1">
    <source>
        <dbReference type="ARBA" id="ARBA00010716"/>
    </source>
</evidence>
<dbReference type="Gene3D" id="3.20.20.140">
    <property type="entry name" value="Metal-dependent hydrolases"/>
    <property type="match status" value="2"/>
</dbReference>
<dbReference type="InterPro" id="IPR011059">
    <property type="entry name" value="Metal-dep_hydrolase_composite"/>
</dbReference>
<organism evidence="3 4">
    <name type="scientific">Salipiger thiooxidans</name>
    <dbReference type="NCBI Taxonomy" id="282683"/>
    <lineage>
        <taxon>Bacteria</taxon>
        <taxon>Pseudomonadati</taxon>
        <taxon>Pseudomonadota</taxon>
        <taxon>Alphaproteobacteria</taxon>
        <taxon>Rhodobacterales</taxon>
        <taxon>Roseobacteraceae</taxon>
        <taxon>Salipiger</taxon>
    </lineage>
</organism>
<dbReference type="SUPFAM" id="SSF51338">
    <property type="entry name" value="Composite domain of metallo-dependent hydrolases"/>
    <property type="match status" value="1"/>
</dbReference>
<dbReference type="STRING" id="282683.SAMN04488105_104108"/>
<reference evidence="4" key="1">
    <citation type="submission" date="2016-10" db="EMBL/GenBank/DDBJ databases">
        <authorList>
            <person name="Varghese N."/>
            <person name="Submissions S."/>
        </authorList>
    </citation>
    <scope>NUCLEOTIDE SEQUENCE [LARGE SCALE GENOMIC DNA]</scope>
    <source>
        <strain evidence="4">DSM 10146</strain>
    </source>
</reference>
<dbReference type="PANTHER" id="PTHR11113:SF14">
    <property type="entry name" value="N-ACETYLGLUCOSAMINE-6-PHOSPHATE DEACETYLASE"/>
    <property type="match status" value="1"/>
</dbReference>
<dbReference type="PIRSF" id="PIRSF038971">
    <property type="entry name" value="PhnM"/>
    <property type="match status" value="1"/>
</dbReference>
<dbReference type="Gene3D" id="2.30.40.10">
    <property type="entry name" value="Urease, subunit C, domain 1"/>
    <property type="match status" value="1"/>
</dbReference>
<dbReference type="InterPro" id="IPR032466">
    <property type="entry name" value="Metal_Hydrolase"/>
</dbReference>
<protein>
    <submittedName>
        <fullName evidence="3">Alpha-D-ribose 1-methylphosphonate 5-triphosphate diphosphatase</fullName>
    </submittedName>
</protein>
<comment type="similarity">
    <text evidence="1">Belongs to the metallo-dependent hydrolases superfamily. NagA family.</text>
</comment>
<dbReference type="InterPro" id="IPR012696">
    <property type="entry name" value="PhnM"/>
</dbReference>
<keyword evidence="2" id="KW-0378">Hydrolase</keyword>
<dbReference type="EMBL" id="FNAV01000004">
    <property type="protein sequence ID" value="SDE48732.1"/>
    <property type="molecule type" value="Genomic_DNA"/>
</dbReference>
<keyword evidence="4" id="KW-1185">Reference proteome</keyword>
<dbReference type="OrthoDB" id="9785413at2"/>
<sequence length="393" mass="42728">MTALLPPLRLVGATLLREGELQKRSLVIEGGLITKGPLPEVDMSGYLILPGIIDLHGDAFERHIAPRPSAPFPIEAGLRSTDREAASHGITTAWLAQCWSWEGGMRGPDFAEAVMAAMETYRPRALTDLRVQIRCETHMPETRERLIAAVKRYGIDYVVFNNHLPETLEAAETAPHKVTQWAERGGRSPVDFLAVLQAARARAREVPRHLCALAEAFDALEIRYGSHDDPDGETREYYRIIGARIAEFPTTAAAAKLAKACNDPVLMGAPNVVRGGSQSGNVSALHLVSRGLCDALVSDYHYPCLAQAAWVLVDRGIRDLPRAWELISKAPAEIMGLADRGTLDRGKRADFVVVNETTREIEATVCGGRLSYLAGEAGARLVGAMTGPRLAAE</sequence>
<dbReference type="Proteomes" id="UP000198994">
    <property type="component" value="Unassembled WGS sequence"/>
</dbReference>
<dbReference type="PANTHER" id="PTHR11113">
    <property type="entry name" value="N-ACETYLGLUCOSAMINE-6-PHOSPHATE DEACETYLASE"/>
    <property type="match status" value="1"/>
</dbReference>
<dbReference type="GO" id="GO:0019700">
    <property type="term" value="P:organic phosphonate catabolic process"/>
    <property type="evidence" value="ECO:0007669"/>
    <property type="project" value="InterPro"/>
</dbReference>
<name>A0A1G7DB10_9RHOB</name>